<dbReference type="AlphaFoldDB" id="A0A645BJH0"/>
<gene>
    <name evidence="1" type="ORF">SDC9_112251</name>
</gene>
<proteinExistence type="predicted"/>
<comment type="caution">
    <text evidence="1">The sequence shown here is derived from an EMBL/GenBank/DDBJ whole genome shotgun (WGS) entry which is preliminary data.</text>
</comment>
<reference evidence="1" key="1">
    <citation type="submission" date="2019-08" db="EMBL/GenBank/DDBJ databases">
        <authorList>
            <person name="Kucharzyk K."/>
            <person name="Murdoch R.W."/>
            <person name="Higgins S."/>
            <person name="Loffler F."/>
        </authorList>
    </citation>
    <scope>NUCLEOTIDE SEQUENCE</scope>
</reference>
<evidence type="ECO:0000313" key="1">
    <source>
        <dbReference type="EMBL" id="MPM65356.1"/>
    </source>
</evidence>
<protein>
    <submittedName>
        <fullName evidence="1">Uncharacterized protein</fullName>
    </submittedName>
</protein>
<name>A0A645BJH0_9ZZZZ</name>
<accession>A0A645BJH0</accession>
<organism evidence="1">
    <name type="scientific">bioreactor metagenome</name>
    <dbReference type="NCBI Taxonomy" id="1076179"/>
    <lineage>
        <taxon>unclassified sequences</taxon>
        <taxon>metagenomes</taxon>
        <taxon>ecological metagenomes</taxon>
    </lineage>
</organism>
<dbReference type="EMBL" id="VSSQ01020471">
    <property type="protein sequence ID" value="MPM65356.1"/>
    <property type="molecule type" value="Genomic_DNA"/>
</dbReference>
<sequence length="128" mass="15160">MWSHKYVVKPPEKHRVFIFDLVMEYSKKLFGHGILFYPVMVAERRLSAPADMEGAVDMRLAPLHYPAQLAPILYIFKFHKFDRSSRYNKSVKLSLYHILKRLVKREQMFTARVLCLVCSSLEKSQFHL</sequence>